<dbReference type="PROSITE" id="PS50113">
    <property type="entry name" value="PAC"/>
    <property type="match status" value="2"/>
</dbReference>
<dbReference type="NCBIfam" id="TIGR00229">
    <property type="entry name" value="sensory_box"/>
    <property type="match status" value="2"/>
</dbReference>
<dbReference type="PANTHER" id="PTHR46663">
    <property type="entry name" value="DIGUANYLATE CYCLASE DGCT-RELATED"/>
    <property type="match status" value="1"/>
</dbReference>
<evidence type="ECO:0000313" key="5">
    <source>
        <dbReference type="Proteomes" id="UP001228044"/>
    </source>
</evidence>
<dbReference type="EC" id="2.7.7.65" evidence="4"/>
<evidence type="ECO:0000259" key="1">
    <source>
        <dbReference type="PROSITE" id="PS50112"/>
    </source>
</evidence>
<dbReference type="SMART" id="SM00091">
    <property type="entry name" value="PAS"/>
    <property type="match status" value="3"/>
</dbReference>
<keyword evidence="4" id="KW-0548">Nucleotidyltransferase</keyword>
<reference evidence="4 5" key="1">
    <citation type="submission" date="2023-06" db="EMBL/GenBank/DDBJ databases">
        <title>Pelomonas sp. PFR6 16S ribosomal RNA gene Genome sequencing and assembly.</title>
        <authorList>
            <person name="Woo H."/>
        </authorList>
    </citation>
    <scope>NUCLEOTIDE SEQUENCE [LARGE SCALE GENOMIC DNA]</scope>
    <source>
        <strain evidence="4 5">PFR6</strain>
    </source>
</reference>
<dbReference type="CDD" id="cd01949">
    <property type="entry name" value="GGDEF"/>
    <property type="match status" value="1"/>
</dbReference>
<dbReference type="InterPro" id="IPR001610">
    <property type="entry name" value="PAC"/>
</dbReference>
<dbReference type="InterPro" id="IPR029787">
    <property type="entry name" value="Nucleotide_cyclase"/>
</dbReference>
<feature type="domain" description="PAS" evidence="1">
    <location>
        <begin position="311"/>
        <end position="357"/>
    </location>
</feature>
<dbReference type="InterPro" id="IPR000014">
    <property type="entry name" value="PAS"/>
</dbReference>
<dbReference type="SMART" id="SM00267">
    <property type="entry name" value="GGDEF"/>
    <property type="match status" value="1"/>
</dbReference>
<proteinExistence type="predicted"/>
<dbReference type="Gene3D" id="3.30.70.270">
    <property type="match status" value="1"/>
</dbReference>
<evidence type="ECO:0000259" key="3">
    <source>
        <dbReference type="PROSITE" id="PS50887"/>
    </source>
</evidence>
<dbReference type="InterPro" id="IPR043128">
    <property type="entry name" value="Rev_trsase/Diguanyl_cyclase"/>
</dbReference>
<dbReference type="InterPro" id="IPR035965">
    <property type="entry name" value="PAS-like_dom_sf"/>
</dbReference>
<dbReference type="Proteomes" id="UP001228044">
    <property type="component" value="Unassembled WGS sequence"/>
</dbReference>
<dbReference type="Pfam" id="PF08447">
    <property type="entry name" value="PAS_3"/>
    <property type="match status" value="1"/>
</dbReference>
<feature type="domain" description="PAS" evidence="1">
    <location>
        <begin position="191"/>
        <end position="239"/>
    </location>
</feature>
<dbReference type="InterPro" id="IPR000160">
    <property type="entry name" value="GGDEF_dom"/>
</dbReference>
<dbReference type="InterPro" id="IPR052163">
    <property type="entry name" value="DGC-Regulatory_Protein"/>
</dbReference>
<feature type="domain" description="GGDEF" evidence="3">
    <location>
        <begin position="468"/>
        <end position="601"/>
    </location>
</feature>
<keyword evidence="4" id="KW-0808">Transferase</keyword>
<protein>
    <submittedName>
        <fullName evidence="4">Diguanylate cyclase</fullName>
        <ecNumber evidence="4">2.7.7.65</ecNumber>
    </submittedName>
</protein>
<feature type="domain" description="PAC" evidence="2">
    <location>
        <begin position="138"/>
        <end position="190"/>
    </location>
</feature>
<evidence type="ECO:0000313" key="4">
    <source>
        <dbReference type="EMBL" id="MDN3920758.1"/>
    </source>
</evidence>
<dbReference type="NCBIfam" id="TIGR00254">
    <property type="entry name" value="GGDEF"/>
    <property type="match status" value="1"/>
</dbReference>
<name>A0ABT8DUM7_9BURK</name>
<dbReference type="CDD" id="cd00130">
    <property type="entry name" value="PAS"/>
    <property type="match status" value="2"/>
</dbReference>
<dbReference type="GO" id="GO:0052621">
    <property type="term" value="F:diguanylate cyclase activity"/>
    <property type="evidence" value="ECO:0007669"/>
    <property type="project" value="UniProtKB-EC"/>
</dbReference>
<organism evidence="4 5">
    <name type="scientific">Roseateles violae</name>
    <dbReference type="NCBI Taxonomy" id="3058042"/>
    <lineage>
        <taxon>Bacteria</taxon>
        <taxon>Pseudomonadati</taxon>
        <taxon>Pseudomonadota</taxon>
        <taxon>Betaproteobacteria</taxon>
        <taxon>Burkholderiales</taxon>
        <taxon>Sphaerotilaceae</taxon>
        <taxon>Roseateles</taxon>
    </lineage>
</organism>
<dbReference type="SUPFAM" id="SSF55785">
    <property type="entry name" value="PYP-like sensor domain (PAS domain)"/>
    <property type="match status" value="3"/>
</dbReference>
<gene>
    <name evidence="4" type="ORF">QWJ38_10755</name>
</gene>
<feature type="domain" description="PAC" evidence="2">
    <location>
        <begin position="384"/>
        <end position="436"/>
    </location>
</feature>
<evidence type="ECO:0000259" key="2">
    <source>
        <dbReference type="PROSITE" id="PS50113"/>
    </source>
</evidence>
<dbReference type="Pfam" id="PF13426">
    <property type="entry name" value="PAS_9"/>
    <property type="match status" value="2"/>
</dbReference>
<dbReference type="SUPFAM" id="SSF55073">
    <property type="entry name" value="Nucleotide cyclase"/>
    <property type="match status" value="1"/>
</dbReference>
<dbReference type="PROSITE" id="PS50112">
    <property type="entry name" value="PAS"/>
    <property type="match status" value="2"/>
</dbReference>
<dbReference type="InterPro" id="IPR013655">
    <property type="entry name" value="PAS_fold_3"/>
</dbReference>
<dbReference type="Pfam" id="PF00990">
    <property type="entry name" value="GGDEF"/>
    <property type="match status" value="1"/>
</dbReference>
<sequence length="606" mass="66733">MGTVQLLPGAGQALGPLMRNLARASSAPELDSWCTPSLRDGLLPVAGIGKVLATVVTSSPFVAAMGDRPDILVNPSQILLWACGAEGHFEFFSPSWIAFTGRDFASELGQGWLERVLEEDRPLLCSDLLDALHRKSAWRGKFRLLHRDGDYRWLSMEAMARYEADGHFAGFIGYCVDISQHEAAHAEPELSTSHITGLLKQTDLLALMIDSSGMIVFTNELISGLLGKSAERLLNTSFFDHFGSDRVRSETLFSSDGRASDFPAEFETPLVGSGQSLILWHSMAQKDYAGRLAYVVLVGEDVTAQRTEEAKLNLTSKVFESSNLAMAITDAKGSILSVNGAFTQLTGYSQEEARGQNPRILQSGRHGPEFYKAMWHSVATRDHWHGDIWDRRKDGTIYPKFLSINAIRDHEGRVTNYSSIFSDITERKAIEEKLSSLAHLDALTELPNRTLLRQRLSDAIATVAGSKDQVAVLYIDLDRFKQVNDTLGHQAGDQVLLEVTRRLKAGIRASDTVARVGGDEFIVLLPRVSEVEIVARVASKIVEALKRPIALEQGEALCTPSIGISLFPDHGQDIDALIHCADQAMYKIKTTTRCGFHFYGQAEEDA</sequence>
<dbReference type="PROSITE" id="PS50887">
    <property type="entry name" value="GGDEF"/>
    <property type="match status" value="1"/>
</dbReference>
<dbReference type="PANTHER" id="PTHR46663:SF3">
    <property type="entry name" value="SLL0267 PROTEIN"/>
    <property type="match status" value="1"/>
</dbReference>
<dbReference type="SMART" id="SM00086">
    <property type="entry name" value="PAC"/>
    <property type="match status" value="3"/>
</dbReference>
<accession>A0ABT8DUM7</accession>
<dbReference type="EMBL" id="JAUHHC010000003">
    <property type="protein sequence ID" value="MDN3920758.1"/>
    <property type="molecule type" value="Genomic_DNA"/>
</dbReference>
<dbReference type="RefSeq" id="WP_290359082.1">
    <property type="nucleotide sequence ID" value="NZ_JAUHHC010000003.1"/>
</dbReference>
<dbReference type="Gene3D" id="3.30.450.20">
    <property type="entry name" value="PAS domain"/>
    <property type="match status" value="3"/>
</dbReference>
<keyword evidence="5" id="KW-1185">Reference proteome</keyword>
<comment type="caution">
    <text evidence="4">The sequence shown here is derived from an EMBL/GenBank/DDBJ whole genome shotgun (WGS) entry which is preliminary data.</text>
</comment>
<dbReference type="InterPro" id="IPR000700">
    <property type="entry name" value="PAS-assoc_C"/>
</dbReference>